<evidence type="ECO:0000313" key="2">
    <source>
        <dbReference type="EMBL" id="KAJ3175717.1"/>
    </source>
</evidence>
<dbReference type="SUPFAM" id="SSF46565">
    <property type="entry name" value="Chaperone J-domain"/>
    <property type="match status" value="1"/>
</dbReference>
<dbReference type="AlphaFoldDB" id="A0AAD5TG70"/>
<evidence type="ECO:0000313" key="3">
    <source>
        <dbReference type="Proteomes" id="UP001212152"/>
    </source>
</evidence>
<gene>
    <name evidence="2" type="ORF">HDU87_005860</name>
</gene>
<proteinExistence type="predicted"/>
<reference evidence="2" key="1">
    <citation type="submission" date="2020-05" db="EMBL/GenBank/DDBJ databases">
        <title>Phylogenomic resolution of chytrid fungi.</title>
        <authorList>
            <person name="Stajich J.E."/>
            <person name="Amses K."/>
            <person name="Simmons R."/>
            <person name="Seto K."/>
            <person name="Myers J."/>
            <person name="Bonds A."/>
            <person name="Quandt C.A."/>
            <person name="Barry K."/>
            <person name="Liu P."/>
            <person name="Grigoriev I."/>
            <person name="Longcore J.E."/>
            <person name="James T.Y."/>
        </authorList>
    </citation>
    <scope>NUCLEOTIDE SEQUENCE</scope>
    <source>
        <strain evidence="2">JEL0379</strain>
    </source>
</reference>
<feature type="compositionally biased region" description="Low complexity" evidence="1">
    <location>
        <begin position="137"/>
        <end position="151"/>
    </location>
</feature>
<dbReference type="Proteomes" id="UP001212152">
    <property type="component" value="Unassembled WGS sequence"/>
</dbReference>
<dbReference type="Gene3D" id="1.10.287.110">
    <property type="entry name" value="DnaJ domain"/>
    <property type="match status" value="1"/>
</dbReference>
<organism evidence="2 3">
    <name type="scientific">Geranomyces variabilis</name>
    <dbReference type="NCBI Taxonomy" id="109894"/>
    <lineage>
        <taxon>Eukaryota</taxon>
        <taxon>Fungi</taxon>
        <taxon>Fungi incertae sedis</taxon>
        <taxon>Chytridiomycota</taxon>
        <taxon>Chytridiomycota incertae sedis</taxon>
        <taxon>Chytridiomycetes</taxon>
        <taxon>Spizellomycetales</taxon>
        <taxon>Powellomycetaceae</taxon>
        <taxon>Geranomyces</taxon>
    </lineage>
</organism>
<dbReference type="EMBL" id="JADGJQ010000049">
    <property type="protein sequence ID" value="KAJ3175717.1"/>
    <property type="molecule type" value="Genomic_DNA"/>
</dbReference>
<name>A0AAD5TG70_9FUNG</name>
<feature type="region of interest" description="Disordered" evidence="1">
    <location>
        <begin position="88"/>
        <end position="151"/>
    </location>
</feature>
<dbReference type="InterPro" id="IPR036869">
    <property type="entry name" value="J_dom_sf"/>
</dbReference>
<sequence>MSTTTTPSQTAEIRRLLSTLSLSPSSVLELPQPTCASHSPSAVRTMRAAFKRKLMLVHSDRSADPHAAAAYAILRAAYDAARFDNGDTAEGGSADSHNNGDDGSTAAAAAAEPEKRTLKPPASPPPPPPPPPPQPSPLAATAAAPATPSQAAEIRRLVSHPSLPSFTVLELPQQTCKSQSPRAVRAVRAAFHSKSRLIHPDRCADPNAGAAFAVLRNAYNAVCAGDDLYNMPLGGGGGGGGGGFNAPRTAAAAAGAAARGSSVEESFSAFYDRCTREADRQMAEAAAAEEAAEAEGRRTGTGGSTTRRKKTPKPKTTVRPEVPPRAESFEEMYDRCTRAAENFVSKEQREARRRRKQEKQARRDER</sequence>
<accession>A0AAD5TG70</accession>
<comment type="caution">
    <text evidence="2">The sequence shown here is derived from an EMBL/GenBank/DDBJ whole genome shotgun (WGS) entry which is preliminary data.</text>
</comment>
<evidence type="ECO:0000256" key="1">
    <source>
        <dbReference type="SAM" id="MobiDB-lite"/>
    </source>
</evidence>
<feature type="compositionally biased region" description="Pro residues" evidence="1">
    <location>
        <begin position="121"/>
        <end position="136"/>
    </location>
</feature>
<feature type="region of interest" description="Disordered" evidence="1">
    <location>
        <begin position="281"/>
        <end position="366"/>
    </location>
</feature>
<evidence type="ECO:0008006" key="4">
    <source>
        <dbReference type="Google" id="ProtNLM"/>
    </source>
</evidence>
<keyword evidence="3" id="KW-1185">Reference proteome</keyword>
<protein>
    <recommendedName>
        <fullName evidence="4">J domain-containing protein</fullName>
    </recommendedName>
</protein>
<feature type="compositionally biased region" description="Basic and acidic residues" evidence="1">
    <location>
        <begin position="322"/>
        <end position="350"/>
    </location>
</feature>